<dbReference type="PANTHER" id="PTHR43712">
    <property type="entry name" value="PUTATIVE (AFU_ORTHOLOGUE AFUA_4G14580)-RELATED"/>
    <property type="match status" value="1"/>
</dbReference>
<feature type="compositionally biased region" description="Basic and acidic residues" evidence="1">
    <location>
        <begin position="1100"/>
        <end position="1120"/>
    </location>
</feature>
<dbReference type="OrthoDB" id="2410195at2759"/>
<dbReference type="InterPro" id="IPR036388">
    <property type="entry name" value="WH-like_DNA-bd_sf"/>
</dbReference>
<feature type="compositionally biased region" description="Low complexity" evidence="1">
    <location>
        <begin position="31"/>
        <end position="41"/>
    </location>
</feature>
<sequence length="1412" mass="152353">MTPTPTFATLRALHALIGDALDDIHRIFSSSSTPHSSQCSSPAFPDSPEPVSVPATPMSSTFSTQASSYGTPSSPLSNLQHDYPSPSLPYASSSTAEKLAAGPAASAAATRIIAAAGQITSIVQKPFLFMSDASMMYTLPACLRLIEHLHVVEILRDAEDERQRLLSELRIIAELQSQSEPVYVDQGALANGSNDPNHNSVKGFASRPSFTRDAPTKAEEKALQLEGVHVKDISRIITERTGGLCCVDSVRLAHPLRLLSTHHILREIAPDTFALTRVASLLDSGKSVADVFANPEKKYEDTSGIAAFVGLCTDELFKSAAYLTEAFTGVQLPLAPLGSAPTMPADGNEAQTSAFSTPNIGGGAHISGFPDNKAHICSPVVQPQPLRVQSSTSIHSDPTTTSSTQTHRHFQEAATATYALSPVEESPRLWDATMPAPIAGPPLDLGSGFLSPKRNTTPHTEASSIRTAHKLSPLAPHPSPLHNTIYSNSEDPTASSAPLVKCASVVSTLTLASTSSVVSEGVPPSDNVGLGAESDRRSAGSGLGPEPLPAFNLAFNTPVPFFEWLENGGLDALGGNGGGTGCLPAGAVANVVSAEDESAQTRTGHVRNLSMLSAQSGREPGKSFRLERFSRAMIGTSGWEAPGAILTCFDWLSLPRGSTIVDVGGGIGSTTMILARAFGGSPRRRGSVSSDEAEDTVENNSFIPQRCCNDLTPHKPRKDLKSFASRGDLKAHTSRADLKSTNLKSARSHADLRIQSCQGELGTRQSTVPSCEDQDMQFRFIIQDRPVVVGLGLDAWRAQCPEMLESGQVVFHDHDFFLPQPPLPSSDPNWHPAVYILRVVLHDWPDVRARHVLLNLRLASGPETRLIIADHVLPLACVDEGVRSVKHEHQKCEGEKWTLDSVLAHLEGAHGTLAPAPLLPNLGKASATPFSMDIVMHIIFNGKERTLRELCALALSSGWRIARVTYSKGSHFGHLVCEPVDIPEDAFNILPPRPISDPAVDLSFECAEPSEDDEHEGPQTAQEMYANKLPSSLGSRPISTAILPLLPSPMLERSSSRCGTPTFGSRVFLPRPDEIPSGKSKSYSLGRRWLKARGLGVRSVVEKQKRREEGARKADEHDDQSIQYISPQHSRVWWKRAPPASPVAEERAGDASIPRSPLRLRRGTITTPELSPPLPLQSPRIPTQYNFPAHRTTPSMQSNFQSDGSSSAPRSRRPSVASVTRKLNFSPFARRPSIVDGAAQRSSDTSASPRSATFDTPYVRSADQETKLRHQPSSPMMQKHHPDGDRERSIRHHPSAPHLKGRSTRTEEPPPLPTAPKTIRDDGSPSAPRKSGLLSSPIFNMSRSSLSTTTSRQRSRSILSSTPALTRAPETPADPTSPKLKHQPSTPKLPRRLSIPMLRRKRSQNLAVEKDT</sequence>
<evidence type="ECO:0000313" key="2">
    <source>
        <dbReference type="EMBL" id="KIK41623.1"/>
    </source>
</evidence>
<dbReference type="Gene3D" id="3.40.50.150">
    <property type="entry name" value="Vaccinia Virus protein VP39"/>
    <property type="match status" value="2"/>
</dbReference>
<feature type="region of interest" description="Disordered" evidence="1">
    <location>
        <begin position="31"/>
        <end position="92"/>
    </location>
</feature>
<name>A0A0D0BE77_9AGAM</name>
<feature type="compositionally biased region" description="Polar residues" evidence="1">
    <location>
        <begin position="1192"/>
        <end position="1204"/>
    </location>
</feature>
<evidence type="ECO:0008006" key="4">
    <source>
        <dbReference type="Google" id="ProtNLM"/>
    </source>
</evidence>
<feature type="compositionally biased region" description="Low complexity" evidence="1">
    <location>
        <begin position="1342"/>
        <end position="1362"/>
    </location>
</feature>
<reference evidence="3" key="2">
    <citation type="submission" date="2015-01" db="EMBL/GenBank/DDBJ databases">
        <title>Evolutionary Origins and Diversification of the Mycorrhizal Mutualists.</title>
        <authorList>
            <consortium name="DOE Joint Genome Institute"/>
            <consortium name="Mycorrhizal Genomics Consortium"/>
            <person name="Kohler A."/>
            <person name="Kuo A."/>
            <person name="Nagy L.G."/>
            <person name="Floudas D."/>
            <person name="Copeland A."/>
            <person name="Barry K.W."/>
            <person name="Cichocki N."/>
            <person name="Veneault-Fourrey C."/>
            <person name="LaButti K."/>
            <person name="Lindquist E.A."/>
            <person name="Lipzen A."/>
            <person name="Lundell T."/>
            <person name="Morin E."/>
            <person name="Murat C."/>
            <person name="Riley R."/>
            <person name="Ohm R."/>
            <person name="Sun H."/>
            <person name="Tunlid A."/>
            <person name="Henrissat B."/>
            <person name="Grigoriev I.V."/>
            <person name="Hibbett D.S."/>
            <person name="Martin F."/>
        </authorList>
    </citation>
    <scope>NUCLEOTIDE SEQUENCE [LARGE SCALE GENOMIC DNA]</scope>
    <source>
        <strain evidence="3">UH-Slu-Lm8-n1</strain>
    </source>
</reference>
<gene>
    <name evidence="2" type="ORF">CY34DRAFT_12932</name>
</gene>
<dbReference type="HOGENOM" id="CLU_261451_0_0_1"/>
<dbReference type="Gene3D" id="1.10.10.10">
    <property type="entry name" value="Winged helix-like DNA-binding domain superfamily/Winged helix DNA-binding domain"/>
    <property type="match status" value="1"/>
</dbReference>
<feature type="compositionally biased region" description="Low complexity" evidence="1">
    <location>
        <begin position="83"/>
        <end position="92"/>
    </location>
</feature>
<proteinExistence type="predicted"/>
<reference evidence="2 3" key="1">
    <citation type="submission" date="2014-04" db="EMBL/GenBank/DDBJ databases">
        <authorList>
            <consortium name="DOE Joint Genome Institute"/>
            <person name="Kuo A."/>
            <person name="Ruytinx J."/>
            <person name="Rineau F."/>
            <person name="Colpaert J."/>
            <person name="Kohler A."/>
            <person name="Nagy L.G."/>
            <person name="Floudas D."/>
            <person name="Copeland A."/>
            <person name="Barry K.W."/>
            <person name="Cichocki N."/>
            <person name="Veneault-Fourrey C."/>
            <person name="LaButti K."/>
            <person name="Lindquist E.A."/>
            <person name="Lipzen A."/>
            <person name="Lundell T."/>
            <person name="Morin E."/>
            <person name="Murat C."/>
            <person name="Sun H."/>
            <person name="Tunlid A."/>
            <person name="Henrissat B."/>
            <person name="Grigoriev I.V."/>
            <person name="Hibbett D.S."/>
            <person name="Martin F."/>
            <person name="Nordberg H.P."/>
            <person name="Cantor M.N."/>
            <person name="Hua S.X."/>
        </authorList>
    </citation>
    <scope>NUCLEOTIDE SEQUENCE [LARGE SCALE GENOMIC DNA]</scope>
    <source>
        <strain evidence="2 3">UH-Slu-Lm8-n1</strain>
    </source>
</reference>
<dbReference type="SUPFAM" id="SSF53335">
    <property type="entry name" value="S-adenosyl-L-methionine-dependent methyltransferases"/>
    <property type="match status" value="2"/>
</dbReference>
<feature type="region of interest" description="Disordered" evidence="1">
    <location>
        <begin position="1100"/>
        <end position="1122"/>
    </location>
</feature>
<organism evidence="2 3">
    <name type="scientific">Suillus luteus UH-Slu-Lm8-n1</name>
    <dbReference type="NCBI Taxonomy" id="930992"/>
    <lineage>
        <taxon>Eukaryota</taxon>
        <taxon>Fungi</taxon>
        <taxon>Dikarya</taxon>
        <taxon>Basidiomycota</taxon>
        <taxon>Agaricomycotina</taxon>
        <taxon>Agaricomycetes</taxon>
        <taxon>Agaricomycetidae</taxon>
        <taxon>Boletales</taxon>
        <taxon>Suillineae</taxon>
        <taxon>Suillaceae</taxon>
        <taxon>Suillus</taxon>
    </lineage>
</organism>
<evidence type="ECO:0000256" key="1">
    <source>
        <dbReference type="SAM" id="MobiDB-lite"/>
    </source>
</evidence>
<dbReference type="InterPro" id="IPR029063">
    <property type="entry name" value="SAM-dependent_MTases_sf"/>
</dbReference>
<accession>A0A0D0BE77</accession>
<dbReference type="PANTHER" id="PTHR43712:SF2">
    <property type="entry name" value="O-METHYLTRANSFERASE CICE"/>
    <property type="match status" value="1"/>
</dbReference>
<feature type="compositionally biased region" description="Polar residues" evidence="1">
    <location>
        <begin position="1240"/>
        <end position="1254"/>
    </location>
</feature>
<feature type="compositionally biased region" description="Polar residues" evidence="1">
    <location>
        <begin position="57"/>
        <end position="80"/>
    </location>
</feature>
<dbReference type="EMBL" id="KN835263">
    <property type="protein sequence ID" value="KIK41623.1"/>
    <property type="molecule type" value="Genomic_DNA"/>
</dbReference>
<feature type="compositionally biased region" description="Low complexity" evidence="1">
    <location>
        <begin position="1205"/>
        <end position="1219"/>
    </location>
</feature>
<dbReference type="InParanoid" id="A0A0D0BE77"/>
<feature type="region of interest" description="Disordered" evidence="1">
    <location>
        <begin position="1135"/>
        <end position="1412"/>
    </location>
</feature>
<dbReference type="STRING" id="930992.A0A0D0BE77"/>
<keyword evidence="3" id="KW-1185">Reference proteome</keyword>
<feature type="compositionally biased region" description="Basic residues" evidence="1">
    <location>
        <begin position="1289"/>
        <end position="1303"/>
    </location>
</feature>
<evidence type="ECO:0000313" key="3">
    <source>
        <dbReference type="Proteomes" id="UP000054485"/>
    </source>
</evidence>
<protein>
    <recommendedName>
        <fullName evidence="4">O-methyltransferase domain-containing protein</fullName>
    </recommendedName>
</protein>
<feature type="region of interest" description="Disordered" evidence="1">
    <location>
        <begin position="514"/>
        <end position="544"/>
    </location>
</feature>
<dbReference type="Proteomes" id="UP000054485">
    <property type="component" value="Unassembled WGS sequence"/>
</dbReference>